<name>A0A9P4QG98_9PEZI</name>
<evidence type="ECO:0000313" key="2">
    <source>
        <dbReference type="Proteomes" id="UP000799441"/>
    </source>
</evidence>
<accession>A0A9P4QG98</accession>
<sequence length="89" mass="9667">MSLFSSGNAAALEEHDDLPHYRPESEAAFALQSCFAPCIQKMYIDGNLALSKPTADGTSSVIGFIARRHAMDDGRWNPAAFCLGPPHWS</sequence>
<reference evidence="1" key="1">
    <citation type="journal article" date="2020" name="Stud. Mycol.">
        <title>101 Dothideomycetes genomes: a test case for predicting lifestyles and emergence of pathogens.</title>
        <authorList>
            <person name="Haridas S."/>
            <person name="Albert R."/>
            <person name="Binder M."/>
            <person name="Bloem J."/>
            <person name="Labutti K."/>
            <person name="Salamov A."/>
            <person name="Andreopoulos B."/>
            <person name="Baker S."/>
            <person name="Barry K."/>
            <person name="Bills G."/>
            <person name="Bluhm B."/>
            <person name="Cannon C."/>
            <person name="Castanera R."/>
            <person name="Culley D."/>
            <person name="Daum C."/>
            <person name="Ezra D."/>
            <person name="Gonzalez J."/>
            <person name="Henrissat B."/>
            <person name="Kuo A."/>
            <person name="Liang C."/>
            <person name="Lipzen A."/>
            <person name="Lutzoni F."/>
            <person name="Magnuson J."/>
            <person name="Mondo S."/>
            <person name="Nolan M."/>
            <person name="Ohm R."/>
            <person name="Pangilinan J."/>
            <person name="Park H.-J."/>
            <person name="Ramirez L."/>
            <person name="Alfaro M."/>
            <person name="Sun H."/>
            <person name="Tritt A."/>
            <person name="Yoshinaga Y."/>
            <person name="Zwiers L.-H."/>
            <person name="Turgeon B."/>
            <person name="Goodwin S."/>
            <person name="Spatafora J."/>
            <person name="Crous P."/>
            <person name="Grigoriev I."/>
        </authorList>
    </citation>
    <scope>NUCLEOTIDE SEQUENCE</scope>
    <source>
        <strain evidence="1">CBS 116435</strain>
    </source>
</reference>
<gene>
    <name evidence="1" type="ORF">K431DRAFT_281214</name>
</gene>
<organism evidence="1 2">
    <name type="scientific">Polychaeton citri CBS 116435</name>
    <dbReference type="NCBI Taxonomy" id="1314669"/>
    <lineage>
        <taxon>Eukaryota</taxon>
        <taxon>Fungi</taxon>
        <taxon>Dikarya</taxon>
        <taxon>Ascomycota</taxon>
        <taxon>Pezizomycotina</taxon>
        <taxon>Dothideomycetes</taxon>
        <taxon>Dothideomycetidae</taxon>
        <taxon>Capnodiales</taxon>
        <taxon>Capnodiaceae</taxon>
        <taxon>Polychaeton</taxon>
    </lineage>
</organism>
<evidence type="ECO:0000313" key="1">
    <source>
        <dbReference type="EMBL" id="KAF2725260.1"/>
    </source>
</evidence>
<dbReference type="AlphaFoldDB" id="A0A9P4QG98"/>
<dbReference type="EMBL" id="MU003768">
    <property type="protein sequence ID" value="KAF2725260.1"/>
    <property type="molecule type" value="Genomic_DNA"/>
</dbReference>
<keyword evidence="2" id="KW-1185">Reference proteome</keyword>
<comment type="caution">
    <text evidence="1">The sequence shown here is derived from an EMBL/GenBank/DDBJ whole genome shotgun (WGS) entry which is preliminary data.</text>
</comment>
<dbReference type="Proteomes" id="UP000799441">
    <property type="component" value="Unassembled WGS sequence"/>
</dbReference>
<proteinExistence type="predicted"/>
<protein>
    <submittedName>
        <fullName evidence="1">Uncharacterized protein</fullName>
    </submittedName>
</protein>